<evidence type="ECO:0000313" key="7">
    <source>
        <dbReference type="EMBL" id="AFU01145.1"/>
    </source>
</evidence>
<dbReference type="GO" id="GO:0022857">
    <property type="term" value="F:transmembrane transporter activity"/>
    <property type="evidence" value="ECO:0007669"/>
    <property type="project" value="InterPro"/>
</dbReference>
<dbReference type="SUPFAM" id="SSF103473">
    <property type="entry name" value="MFS general substrate transporter"/>
    <property type="match status" value="1"/>
</dbReference>
<evidence type="ECO:0000256" key="6">
    <source>
        <dbReference type="SAM" id="Phobius"/>
    </source>
</evidence>
<dbReference type="KEGG" id="nbr:O3I_015920"/>
<keyword evidence="8" id="KW-1185">Reference proteome</keyword>
<dbReference type="eggNOG" id="COG2814">
    <property type="taxonomic scope" value="Bacteria"/>
</dbReference>
<gene>
    <name evidence="7" type="ORF">O3I_015920</name>
</gene>
<dbReference type="EMBL" id="CP003876">
    <property type="protein sequence ID" value="AFU01145.1"/>
    <property type="molecule type" value="Genomic_DNA"/>
</dbReference>
<evidence type="ECO:0000256" key="2">
    <source>
        <dbReference type="ARBA" id="ARBA00022475"/>
    </source>
</evidence>
<dbReference type="Proteomes" id="UP000006304">
    <property type="component" value="Chromosome"/>
</dbReference>
<keyword evidence="4 6" id="KW-1133">Transmembrane helix</keyword>
<evidence type="ECO:0000256" key="5">
    <source>
        <dbReference type="ARBA" id="ARBA00023136"/>
    </source>
</evidence>
<dbReference type="AlphaFoldDB" id="K0EW74"/>
<evidence type="ECO:0000256" key="1">
    <source>
        <dbReference type="ARBA" id="ARBA00004651"/>
    </source>
</evidence>
<dbReference type="HOGENOM" id="CLU_683017_0_0_11"/>
<proteinExistence type="predicted"/>
<dbReference type="InterPro" id="IPR011701">
    <property type="entry name" value="MFS"/>
</dbReference>
<name>K0EW74_NOCB7</name>
<dbReference type="PANTHER" id="PTHR23513:SF6">
    <property type="entry name" value="MAJOR FACILITATOR SUPERFAMILY ASSOCIATED DOMAIN-CONTAINING PROTEIN"/>
    <property type="match status" value="1"/>
</dbReference>
<dbReference type="GO" id="GO:0005886">
    <property type="term" value="C:plasma membrane"/>
    <property type="evidence" value="ECO:0007669"/>
    <property type="project" value="UniProtKB-SubCell"/>
</dbReference>
<evidence type="ECO:0000313" key="8">
    <source>
        <dbReference type="Proteomes" id="UP000006304"/>
    </source>
</evidence>
<comment type="subcellular location">
    <subcellularLocation>
        <location evidence="1">Cell membrane</location>
        <topology evidence="1">Multi-pass membrane protein</topology>
    </subcellularLocation>
</comment>
<sequence length="403" mass="41298">MYLASRALALTGGSVAEAVLPLIVVLTLGGGSTAVGAVTAATLVVSLATRIPISAWVDTQPHQIRLQVFSQISAAATAVLIPLLWWVDVLSIPTLLAAVVVIVLAKTLVSSLGHTTVNQLVPAARRVRAVGALNSLSSAADIAGQSGGPALLKLLPAPVILLVDAGMNLASAALVWRLRGFESPDRPNDQAQPVNEAPDPASVTATSVVSIARAVSAQKPVQLLWLSGVVGSLIVPVTLVFLIRELGIDPALVGVLYAFGALGGISGGLIAHRILAYLGMWPLIAVSSALSAAAGGCLLSAPHHQWGVYPLVIGFEFFSAFAGTLLVAAVYGTLQTRTEHTQIARVMSVASTGMEGLALVGIGGGILTTTLWSERATIVTASAGYLALTLIALVPALRKRQAT</sequence>
<keyword evidence="3 6" id="KW-0812">Transmembrane</keyword>
<dbReference type="Pfam" id="PF07690">
    <property type="entry name" value="MFS_1"/>
    <property type="match status" value="1"/>
</dbReference>
<dbReference type="PANTHER" id="PTHR23513">
    <property type="entry name" value="INTEGRAL MEMBRANE EFFLUX PROTEIN-RELATED"/>
    <property type="match status" value="1"/>
</dbReference>
<feature type="transmembrane region" description="Helical" evidence="6">
    <location>
        <begin position="223"/>
        <end position="244"/>
    </location>
</feature>
<feature type="transmembrane region" description="Helical" evidence="6">
    <location>
        <begin position="250"/>
        <end position="271"/>
    </location>
</feature>
<dbReference type="STRING" id="1133849.O3I_015920"/>
<evidence type="ECO:0000256" key="3">
    <source>
        <dbReference type="ARBA" id="ARBA00022692"/>
    </source>
</evidence>
<evidence type="ECO:0000256" key="4">
    <source>
        <dbReference type="ARBA" id="ARBA00022989"/>
    </source>
</evidence>
<feature type="transmembrane region" description="Helical" evidence="6">
    <location>
        <begin position="378"/>
        <end position="397"/>
    </location>
</feature>
<feature type="transmembrane region" description="Helical" evidence="6">
    <location>
        <begin position="7"/>
        <end position="28"/>
    </location>
</feature>
<feature type="transmembrane region" description="Helical" evidence="6">
    <location>
        <begin position="346"/>
        <end position="372"/>
    </location>
</feature>
<protein>
    <submittedName>
        <fullName evidence="7">Major facilitator transporter</fullName>
    </submittedName>
</protein>
<accession>K0EW74</accession>
<dbReference type="Gene3D" id="1.20.1250.20">
    <property type="entry name" value="MFS general substrate transporter like domains"/>
    <property type="match status" value="2"/>
</dbReference>
<feature type="transmembrane region" description="Helical" evidence="6">
    <location>
        <begin position="278"/>
        <end position="301"/>
    </location>
</feature>
<keyword evidence="2" id="KW-1003">Cell membrane</keyword>
<keyword evidence="5 6" id="KW-0472">Membrane</keyword>
<feature type="transmembrane region" description="Helical" evidence="6">
    <location>
        <begin position="307"/>
        <end position="334"/>
    </location>
</feature>
<feature type="transmembrane region" description="Helical" evidence="6">
    <location>
        <begin position="34"/>
        <end position="56"/>
    </location>
</feature>
<feature type="transmembrane region" description="Helical" evidence="6">
    <location>
        <begin position="68"/>
        <end position="86"/>
    </location>
</feature>
<reference evidence="7 8" key="1">
    <citation type="journal article" date="2012" name="J. Bacteriol.">
        <title>Complete genome sequence of Nocardia brasiliensis HUJEG-1.</title>
        <authorList>
            <person name="Vera-Cabrera L."/>
            <person name="Ortiz-Lopez R."/>
            <person name="Elizondo-Gonzalez R."/>
            <person name="Perez-Maya A.A."/>
            <person name="Ocampo-Candiani J."/>
        </authorList>
    </citation>
    <scope>NUCLEOTIDE SEQUENCE [LARGE SCALE GENOMIC DNA]</scope>
    <source>
        <strain evidence="8">ATCC 700358</strain>
    </source>
</reference>
<organism evidence="7 8">
    <name type="scientific">Nocardia brasiliensis (strain ATCC 700358 / HUJEG-1)</name>
    <dbReference type="NCBI Taxonomy" id="1133849"/>
    <lineage>
        <taxon>Bacteria</taxon>
        <taxon>Bacillati</taxon>
        <taxon>Actinomycetota</taxon>
        <taxon>Actinomycetes</taxon>
        <taxon>Mycobacteriales</taxon>
        <taxon>Nocardiaceae</taxon>
        <taxon>Nocardia</taxon>
    </lineage>
</organism>
<feature type="transmembrane region" description="Helical" evidence="6">
    <location>
        <begin position="92"/>
        <end position="109"/>
    </location>
</feature>
<dbReference type="InterPro" id="IPR036259">
    <property type="entry name" value="MFS_trans_sf"/>
</dbReference>